<dbReference type="EMBL" id="MHVS01000005">
    <property type="protein sequence ID" value="OHA96313.1"/>
    <property type="molecule type" value="Genomic_DNA"/>
</dbReference>
<comment type="caution">
    <text evidence="6">The sequence shown here is derived from an EMBL/GenBank/DDBJ whole genome shotgun (WGS) entry which is preliminary data.</text>
</comment>
<dbReference type="GO" id="GO:0006284">
    <property type="term" value="P:base-excision repair"/>
    <property type="evidence" value="ECO:0007669"/>
    <property type="project" value="InterPro"/>
</dbReference>
<organism evidence="6 7">
    <name type="scientific">Candidatus Zambryskibacteria bacterium RIFCSPHIGHO2_02_FULL_43_37</name>
    <dbReference type="NCBI Taxonomy" id="1802749"/>
    <lineage>
        <taxon>Bacteria</taxon>
        <taxon>Candidatus Zambryskiibacteriota</taxon>
    </lineage>
</organism>
<dbReference type="Proteomes" id="UP000177279">
    <property type="component" value="Unassembled WGS sequence"/>
</dbReference>
<dbReference type="AlphaFoldDB" id="A0A1G2TGG6"/>
<dbReference type="NCBIfam" id="TIGR00567">
    <property type="entry name" value="3mg"/>
    <property type="match status" value="1"/>
</dbReference>
<protein>
    <recommendedName>
        <fullName evidence="5">Putative 3-methyladenine DNA glycosylase</fullName>
        <ecNumber evidence="5">3.2.2.-</ecNumber>
    </recommendedName>
</protein>
<evidence type="ECO:0000256" key="3">
    <source>
        <dbReference type="ARBA" id="ARBA00022801"/>
    </source>
</evidence>
<dbReference type="InterPro" id="IPR011034">
    <property type="entry name" value="Formyl_transferase-like_C_sf"/>
</dbReference>
<dbReference type="Gene3D" id="3.10.300.10">
    <property type="entry name" value="Methylpurine-DNA glycosylase (MPG)"/>
    <property type="match status" value="2"/>
</dbReference>
<dbReference type="CDD" id="cd00540">
    <property type="entry name" value="AAG"/>
    <property type="match status" value="1"/>
</dbReference>
<evidence type="ECO:0000256" key="5">
    <source>
        <dbReference type="HAMAP-Rule" id="MF_00527"/>
    </source>
</evidence>
<dbReference type="InterPro" id="IPR003180">
    <property type="entry name" value="MPG"/>
</dbReference>
<dbReference type="HAMAP" id="MF_00527">
    <property type="entry name" value="3MGH"/>
    <property type="match status" value="1"/>
</dbReference>
<dbReference type="Pfam" id="PF02245">
    <property type="entry name" value="Pur_DNA_glyco"/>
    <property type="match status" value="1"/>
</dbReference>
<comment type="similarity">
    <text evidence="1 5">Belongs to the DNA glycosylase MPG family.</text>
</comment>
<evidence type="ECO:0000313" key="7">
    <source>
        <dbReference type="Proteomes" id="UP000177279"/>
    </source>
</evidence>
<dbReference type="PANTHER" id="PTHR10429:SF0">
    <property type="entry name" value="DNA-3-METHYLADENINE GLYCOSYLASE"/>
    <property type="match status" value="1"/>
</dbReference>
<dbReference type="GO" id="GO:0003677">
    <property type="term" value="F:DNA binding"/>
    <property type="evidence" value="ECO:0007669"/>
    <property type="project" value="InterPro"/>
</dbReference>
<keyword evidence="4 5" id="KW-0234">DNA repair</keyword>
<dbReference type="EC" id="3.2.2.-" evidence="5"/>
<dbReference type="SUPFAM" id="SSF50486">
    <property type="entry name" value="FMT C-terminal domain-like"/>
    <property type="match status" value="1"/>
</dbReference>
<name>A0A1G2TGG6_9BACT</name>
<dbReference type="GO" id="GO:0003905">
    <property type="term" value="F:alkylbase DNA N-glycosylase activity"/>
    <property type="evidence" value="ECO:0007669"/>
    <property type="project" value="InterPro"/>
</dbReference>
<gene>
    <name evidence="6" type="ORF">A3D49_00215</name>
</gene>
<evidence type="ECO:0000256" key="4">
    <source>
        <dbReference type="ARBA" id="ARBA00023204"/>
    </source>
</evidence>
<dbReference type="PANTHER" id="PTHR10429">
    <property type="entry name" value="DNA-3-METHYLADENINE GLYCOSYLASE"/>
    <property type="match status" value="1"/>
</dbReference>
<reference evidence="6 7" key="1">
    <citation type="journal article" date="2016" name="Nat. Commun.">
        <title>Thousands of microbial genomes shed light on interconnected biogeochemical processes in an aquifer system.</title>
        <authorList>
            <person name="Anantharaman K."/>
            <person name="Brown C.T."/>
            <person name="Hug L.A."/>
            <person name="Sharon I."/>
            <person name="Castelle C.J."/>
            <person name="Probst A.J."/>
            <person name="Thomas B.C."/>
            <person name="Singh A."/>
            <person name="Wilkins M.J."/>
            <person name="Karaoz U."/>
            <person name="Brodie E.L."/>
            <person name="Williams K.H."/>
            <person name="Hubbard S.S."/>
            <person name="Banfield J.F."/>
        </authorList>
    </citation>
    <scope>NUCLEOTIDE SEQUENCE [LARGE SCALE GENOMIC DNA]</scope>
</reference>
<keyword evidence="3 5" id="KW-0378">Hydrolase</keyword>
<sequence>MLSHSFFDRKTLTVARELPGKYLVRKINGKIWRGKITETEAYVGPHDLACHSSRGKTPRNTPMFAEAGTIYVYFTYGMHWMLNIVTEGKDFPAAVLIRGTENITGPARLTKFFKIDKSLNGKKLGKKTGLWIESDSKIENSKLKILRMPRVGVAYAGKIWANKPYRFIQS</sequence>
<dbReference type="InterPro" id="IPR036995">
    <property type="entry name" value="MPG_sf"/>
</dbReference>
<evidence type="ECO:0000313" key="6">
    <source>
        <dbReference type="EMBL" id="OHA96313.1"/>
    </source>
</evidence>
<accession>A0A1G2TGG6</accession>
<proteinExistence type="inferred from homology"/>
<evidence type="ECO:0000256" key="2">
    <source>
        <dbReference type="ARBA" id="ARBA00022763"/>
    </source>
</evidence>
<evidence type="ECO:0000256" key="1">
    <source>
        <dbReference type="ARBA" id="ARBA00009232"/>
    </source>
</evidence>
<keyword evidence="2 5" id="KW-0227">DNA damage</keyword>